<gene>
    <name evidence="3" type="ORF">SAMN04489730_4740</name>
</gene>
<proteinExistence type="predicted"/>
<dbReference type="InterPro" id="IPR012349">
    <property type="entry name" value="Split_barrel_FMN-bd"/>
</dbReference>
<keyword evidence="4" id="KW-1185">Reference proteome</keyword>
<dbReference type="AlphaFoldDB" id="A0A1K1S544"/>
<dbReference type="GO" id="GO:0070967">
    <property type="term" value="F:coenzyme F420 binding"/>
    <property type="evidence" value="ECO:0007669"/>
    <property type="project" value="TreeGrafter"/>
</dbReference>
<dbReference type="EMBL" id="FPJG01000006">
    <property type="protein sequence ID" value="SFW79438.1"/>
    <property type="molecule type" value="Genomic_DNA"/>
</dbReference>
<dbReference type="Gene3D" id="2.30.110.10">
    <property type="entry name" value="Electron Transport, Fmn-binding Protein, Chain A"/>
    <property type="match status" value="1"/>
</dbReference>
<sequence length="167" mass="18739">MNPRPRRGLCRAGTAVLSVVAGSVRGMALSAEEREQFLAEPHIGALSVVERPDRAPLTIPLWYQYNPGGELWVRTLPESRKMRAIKAAGRFGLMAQRTAPTVRYVSVEGPVTRIEPDTPERAHEMAARYLPAEKVGAYLEFERTRIGEHVVVFLRPERWLSLDMGAF</sequence>
<dbReference type="InterPro" id="IPR052019">
    <property type="entry name" value="F420H2_bilvrd_red/Heme_oxyg"/>
</dbReference>
<keyword evidence="1" id="KW-0560">Oxidoreductase</keyword>
<evidence type="ECO:0000313" key="3">
    <source>
        <dbReference type="EMBL" id="SFW79438.1"/>
    </source>
</evidence>
<evidence type="ECO:0000313" key="4">
    <source>
        <dbReference type="Proteomes" id="UP000182740"/>
    </source>
</evidence>
<organism evidence="3 4">
    <name type="scientific">Amycolatopsis australiensis</name>
    <dbReference type="NCBI Taxonomy" id="546364"/>
    <lineage>
        <taxon>Bacteria</taxon>
        <taxon>Bacillati</taxon>
        <taxon>Actinomycetota</taxon>
        <taxon>Actinomycetes</taxon>
        <taxon>Pseudonocardiales</taxon>
        <taxon>Pseudonocardiaceae</taxon>
        <taxon>Amycolatopsis</taxon>
    </lineage>
</organism>
<evidence type="ECO:0000259" key="2">
    <source>
        <dbReference type="Pfam" id="PF01243"/>
    </source>
</evidence>
<protein>
    <submittedName>
        <fullName evidence="3">Pyridoxamine 5'-phosphate oxidase</fullName>
    </submittedName>
</protein>
<dbReference type="STRING" id="546364.SAMN04489730_4740"/>
<name>A0A1K1S544_9PSEU</name>
<feature type="domain" description="Pyridoxamine 5'-phosphate oxidase N-terminal" evidence="2">
    <location>
        <begin position="32"/>
        <end position="160"/>
    </location>
</feature>
<dbReference type="PANTHER" id="PTHR35176:SF6">
    <property type="entry name" value="HEME OXYGENASE HI_0854-RELATED"/>
    <property type="match status" value="1"/>
</dbReference>
<reference evidence="4" key="1">
    <citation type="submission" date="2016-11" db="EMBL/GenBank/DDBJ databases">
        <authorList>
            <person name="Varghese N."/>
            <person name="Submissions S."/>
        </authorList>
    </citation>
    <scope>NUCLEOTIDE SEQUENCE [LARGE SCALE GENOMIC DNA]</scope>
    <source>
        <strain evidence="4">DSM 44671</strain>
    </source>
</reference>
<dbReference type="GO" id="GO:0016627">
    <property type="term" value="F:oxidoreductase activity, acting on the CH-CH group of donors"/>
    <property type="evidence" value="ECO:0007669"/>
    <property type="project" value="TreeGrafter"/>
</dbReference>
<evidence type="ECO:0000256" key="1">
    <source>
        <dbReference type="ARBA" id="ARBA00023002"/>
    </source>
</evidence>
<dbReference type="Pfam" id="PF01243">
    <property type="entry name" value="PNPOx_N"/>
    <property type="match status" value="1"/>
</dbReference>
<dbReference type="GO" id="GO:0005829">
    <property type="term" value="C:cytosol"/>
    <property type="evidence" value="ECO:0007669"/>
    <property type="project" value="TreeGrafter"/>
</dbReference>
<accession>A0A1K1S544</accession>
<dbReference type="SUPFAM" id="SSF50475">
    <property type="entry name" value="FMN-binding split barrel"/>
    <property type="match status" value="1"/>
</dbReference>
<dbReference type="InterPro" id="IPR011576">
    <property type="entry name" value="Pyridox_Oxase_N"/>
</dbReference>
<dbReference type="PANTHER" id="PTHR35176">
    <property type="entry name" value="HEME OXYGENASE HI_0854-RELATED"/>
    <property type="match status" value="1"/>
</dbReference>
<dbReference type="Proteomes" id="UP000182740">
    <property type="component" value="Unassembled WGS sequence"/>
</dbReference>